<protein>
    <submittedName>
        <fullName evidence="1">Uncharacterized protein</fullName>
    </submittedName>
</protein>
<evidence type="ECO:0000313" key="1">
    <source>
        <dbReference type="EMBL" id="KPQ08638.1"/>
    </source>
</evidence>
<dbReference type="EMBL" id="LJSX01000047">
    <property type="protein sequence ID" value="KPQ08638.1"/>
    <property type="molecule type" value="Genomic_DNA"/>
</dbReference>
<dbReference type="STRING" id="1653334.GA0071312_0245"/>
<dbReference type="AlphaFoldDB" id="A0A0P7Y3K3"/>
<reference evidence="1 2" key="1">
    <citation type="submission" date="2015-09" db="EMBL/GenBank/DDBJ databases">
        <title>Identification and resolution of microdiversity through metagenomic sequencing of parallel consortia.</title>
        <authorList>
            <person name="Nelson W.C."/>
            <person name="Romine M.F."/>
            <person name="Lindemann S.R."/>
        </authorList>
    </citation>
    <scope>NUCLEOTIDE SEQUENCE [LARGE SCALE GENOMIC DNA]</scope>
    <source>
        <strain evidence="1">HL-109</strain>
    </source>
</reference>
<accession>A0A0P7Y3K3</accession>
<name>A0A0P7Y3K3_9HYPH</name>
<evidence type="ECO:0000313" key="2">
    <source>
        <dbReference type="Proteomes" id="UP000050497"/>
    </source>
</evidence>
<proteinExistence type="predicted"/>
<gene>
    <name evidence="1" type="ORF">HLUCCO17_17565</name>
</gene>
<dbReference type="Proteomes" id="UP000050497">
    <property type="component" value="Unassembled WGS sequence"/>
</dbReference>
<sequence>MRGLEMPEPNAILRMARAEAQRNAIDLLAYSSAVYPDEIHDLVSAKILEIGVAFAVNARRCFEVASEPAEIVARRWKYQMNGSQKIEKDLWRALNGIIHARNLSIHFAESPQAVFSDSRNSVALHFVYETDRYPETYVDLFGLAWTFLSFGPFAWEESCD</sequence>
<comment type="caution">
    <text evidence="1">The sequence shown here is derived from an EMBL/GenBank/DDBJ whole genome shotgun (WGS) entry which is preliminary data.</text>
</comment>
<organism evidence="1 2">
    <name type="scientific">Saliniramus fredricksonii</name>
    <dbReference type="NCBI Taxonomy" id="1653334"/>
    <lineage>
        <taxon>Bacteria</taxon>
        <taxon>Pseudomonadati</taxon>
        <taxon>Pseudomonadota</taxon>
        <taxon>Alphaproteobacteria</taxon>
        <taxon>Hyphomicrobiales</taxon>
        <taxon>Salinarimonadaceae</taxon>
        <taxon>Saliniramus</taxon>
    </lineage>
</organism>